<protein>
    <recommendedName>
        <fullName evidence="4">Acid phosphatase/vanadium-dependent haloperoxidase-related protein</fullName>
    </recommendedName>
</protein>
<keyword evidence="1" id="KW-0472">Membrane</keyword>
<evidence type="ECO:0000313" key="3">
    <source>
        <dbReference type="Proteomes" id="UP001489004"/>
    </source>
</evidence>
<name>A0AAW1QFS0_9CHLO</name>
<feature type="transmembrane region" description="Helical" evidence="1">
    <location>
        <begin position="169"/>
        <end position="191"/>
    </location>
</feature>
<dbReference type="PANTHER" id="PTHR31446">
    <property type="entry name" value="ACID PHOSPHATASE/VANADIUM-DEPENDENT HALOPEROXIDASE-RELATED PROTEIN"/>
    <property type="match status" value="1"/>
</dbReference>
<dbReference type="Pfam" id="PF02681">
    <property type="entry name" value="DUF212"/>
    <property type="match status" value="1"/>
</dbReference>
<dbReference type="PANTHER" id="PTHR31446:SF29">
    <property type="entry name" value="ACID PHOSPHATASE_VANADIUM-DEPENDENT HALOPEROXIDASE-RELATED PROTEIN"/>
    <property type="match status" value="1"/>
</dbReference>
<reference evidence="2 3" key="1">
    <citation type="journal article" date="2024" name="Nat. Commun.">
        <title>Phylogenomics reveals the evolutionary origins of lichenization in chlorophyte algae.</title>
        <authorList>
            <person name="Puginier C."/>
            <person name="Libourel C."/>
            <person name="Otte J."/>
            <person name="Skaloud P."/>
            <person name="Haon M."/>
            <person name="Grisel S."/>
            <person name="Petersen M."/>
            <person name="Berrin J.G."/>
            <person name="Delaux P.M."/>
            <person name="Dal Grande F."/>
            <person name="Keller J."/>
        </authorList>
    </citation>
    <scope>NUCLEOTIDE SEQUENCE [LARGE SCALE GENOMIC DNA]</scope>
    <source>
        <strain evidence="2 3">SAG 2043</strain>
    </source>
</reference>
<feature type="transmembrane region" description="Helical" evidence="1">
    <location>
        <begin position="56"/>
        <end position="75"/>
    </location>
</feature>
<proteinExistence type="predicted"/>
<keyword evidence="1" id="KW-0812">Transmembrane</keyword>
<evidence type="ECO:0000313" key="2">
    <source>
        <dbReference type="EMBL" id="KAK9820203.1"/>
    </source>
</evidence>
<accession>A0AAW1QFS0</accession>
<organism evidence="2 3">
    <name type="scientific">[Myrmecia] bisecta</name>
    <dbReference type="NCBI Taxonomy" id="41462"/>
    <lineage>
        <taxon>Eukaryota</taxon>
        <taxon>Viridiplantae</taxon>
        <taxon>Chlorophyta</taxon>
        <taxon>core chlorophytes</taxon>
        <taxon>Trebouxiophyceae</taxon>
        <taxon>Trebouxiales</taxon>
        <taxon>Trebouxiaceae</taxon>
        <taxon>Myrmecia</taxon>
    </lineage>
</organism>
<dbReference type="InterPro" id="IPR003832">
    <property type="entry name" value="DUF212"/>
</dbReference>
<dbReference type="AlphaFoldDB" id="A0AAW1QFS0"/>
<evidence type="ECO:0008006" key="4">
    <source>
        <dbReference type="Google" id="ProtNLM"/>
    </source>
</evidence>
<gene>
    <name evidence="2" type="ORF">WJX72_007435</name>
</gene>
<comment type="caution">
    <text evidence="2">The sequence shown here is derived from an EMBL/GenBank/DDBJ whole genome shotgun (WGS) entry which is preliminary data.</text>
</comment>
<sequence>MQALGRHQCCLETRTQEWQKLAIRKSQQPQLGALLLGSLVAPNLPGGGWSELFNNYVFVVGFWGWFTAQFMKIFTKRYKYGVWDIRAIVDSGGMPSSHSALCMAVTTAVAMEYGMGSSLFAVALCFSSVVMYDAAGVRRHAGKQAEVLNVLLEDLLQGHPVREKKLKEVLGHTWAQVVVGGLLGVIIGLFYPMPATVIVA</sequence>
<keyword evidence="3" id="KW-1185">Reference proteome</keyword>
<dbReference type="Proteomes" id="UP001489004">
    <property type="component" value="Unassembled WGS sequence"/>
</dbReference>
<dbReference type="EMBL" id="JALJOR010000003">
    <property type="protein sequence ID" value="KAK9820203.1"/>
    <property type="molecule type" value="Genomic_DNA"/>
</dbReference>
<feature type="transmembrane region" description="Helical" evidence="1">
    <location>
        <begin position="117"/>
        <end position="135"/>
    </location>
</feature>
<keyword evidence="1" id="KW-1133">Transmembrane helix</keyword>
<evidence type="ECO:0000256" key="1">
    <source>
        <dbReference type="SAM" id="Phobius"/>
    </source>
</evidence>